<organism evidence="4 5">
    <name type="scientific">Lolium multiflorum</name>
    <name type="common">Italian ryegrass</name>
    <name type="synonym">Lolium perenne subsp. multiflorum</name>
    <dbReference type="NCBI Taxonomy" id="4521"/>
    <lineage>
        <taxon>Eukaryota</taxon>
        <taxon>Viridiplantae</taxon>
        <taxon>Streptophyta</taxon>
        <taxon>Embryophyta</taxon>
        <taxon>Tracheophyta</taxon>
        <taxon>Spermatophyta</taxon>
        <taxon>Magnoliopsida</taxon>
        <taxon>Liliopsida</taxon>
        <taxon>Poales</taxon>
        <taxon>Poaceae</taxon>
        <taxon>BOP clade</taxon>
        <taxon>Pooideae</taxon>
        <taxon>Poodae</taxon>
        <taxon>Poeae</taxon>
        <taxon>Poeae Chloroplast Group 2 (Poeae type)</taxon>
        <taxon>Loliodinae</taxon>
        <taxon>Loliinae</taxon>
        <taxon>Lolium</taxon>
    </lineage>
</organism>
<dbReference type="Pfam" id="PF00651">
    <property type="entry name" value="BTB"/>
    <property type="match status" value="1"/>
</dbReference>
<feature type="domain" description="BTB" evidence="2">
    <location>
        <begin position="137"/>
        <end position="204"/>
    </location>
</feature>
<dbReference type="AlphaFoldDB" id="A0AAD8QXM9"/>
<dbReference type="InterPro" id="IPR045005">
    <property type="entry name" value="BPM1-6"/>
</dbReference>
<dbReference type="SUPFAM" id="SSF54695">
    <property type="entry name" value="POZ domain"/>
    <property type="match status" value="1"/>
</dbReference>
<dbReference type="InterPro" id="IPR011333">
    <property type="entry name" value="SKP1/BTB/POZ_sf"/>
</dbReference>
<dbReference type="EMBL" id="JAUUTY010000007">
    <property type="protein sequence ID" value="KAK1609013.1"/>
    <property type="molecule type" value="Genomic_DNA"/>
</dbReference>
<evidence type="ECO:0000259" key="3">
    <source>
        <dbReference type="PROSITE" id="PS50144"/>
    </source>
</evidence>
<dbReference type="Proteomes" id="UP001231189">
    <property type="component" value="Unassembled WGS sequence"/>
</dbReference>
<evidence type="ECO:0000256" key="1">
    <source>
        <dbReference type="ARBA" id="ARBA00004906"/>
    </source>
</evidence>
<proteinExistence type="predicted"/>
<dbReference type="Pfam" id="PF22486">
    <property type="entry name" value="MATH_2"/>
    <property type="match status" value="1"/>
</dbReference>
<dbReference type="CDD" id="cd00121">
    <property type="entry name" value="MATH"/>
    <property type="match status" value="1"/>
</dbReference>
<dbReference type="Gene3D" id="3.30.710.10">
    <property type="entry name" value="Potassium Channel Kv1.1, Chain A"/>
    <property type="match status" value="1"/>
</dbReference>
<dbReference type="PROSITE" id="PS50097">
    <property type="entry name" value="BTB"/>
    <property type="match status" value="1"/>
</dbReference>
<dbReference type="InterPro" id="IPR008974">
    <property type="entry name" value="TRAF-like"/>
</dbReference>
<keyword evidence="5" id="KW-1185">Reference proteome</keyword>
<evidence type="ECO:0000313" key="5">
    <source>
        <dbReference type="Proteomes" id="UP001231189"/>
    </source>
</evidence>
<accession>A0AAD8QXM9</accession>
<evidence type="ECO:0000259" key="2">
    <source>
        <dbReference type="PROSITE" id="PS50097"/>
    </source>
</evidence>
<dbReference type="GO" id="GO:0016567">
    <property type="term" value="P:protein ubiquitination"/>
    <property type="evidence" value="ECO:0007669"/>
    <property type="project" value="InterPro"/>
</dbReference>
<dbReference type="InterPro" id="IPR000210">
    <property type="entry name" value="BTB/POZ_dom"/>
</dbReference>
<reference evidence="4" key="1">
    <citation type="submission" date="2023-07" db="EMBL/GenBank/DDBJ databases">
        <title>A chromosome-level genome assembly of Lolium multiflorum.</title>
        <authorList>
            <person name="Chen Y."/>
            <person name="Copetti D."/>
            <person name="Kolliker R."/>
            <person name="Studer B."/>
        </authorList>
    </citation>
    <scope>NUCLEOTIDE SEQUENCE</scope>
    <source>
        <strain evidence="4">02402/16</strain>
        <tissue evidence="4">Leaf</tissue>
    </source>
</reference>
<comment type="pathway">
    <text evidence="1">Protein modification; protein ubiquitination.</text>
</comment>
<dbReference type="PANTHER" id="PTHR26379">
    <property type="entry name" value="BTB/POZ AND MATH DOMAIN-CONTAINING PROTEIN 1"/>
    <property type="match status" value="1"/>
</dbReference>
<dbReference type="InterPro" id="IPR002083">
    <property type="entry name" value="MATH/TRAF_dom"/>
</dbReference>
<name>A0AAD8QXM9_LOLMU</name>
<dbReference type="SUPFAM" id="SSF49599">
    <property type="entry name" value="TRAF domain-like"/>
    <property type="match status" value="1"/>
</dbReference>
<gene>
    <name evidence="4" type="ORF">QYE76_032686</name>
</gene>
<dbReference type="PROSITE" id="PS50144">
    <property type="entry name" value="MATH"/>
    <property type="match status" value="1"/>
</dbReference>
<protein>
    <submittedName>
        <fullName evidence="4">Uncharacterized protein</fullName>
    </submittedName>
</protein>
<sequence length="244" mass="27173">MASPRSTESTCTAQTIRGTHQFEVVRYSLHKGTGVGNFVTSGGFTVGGYEWAIRYYPDGEPSDAYVSVYVVLTTKNARARALFDLRLIDRTTGLSCSVYRRSEDAVVTRATPSVEVEVPASDLPAHLGRLLEEQEGVDITFDVQGEVFHAHKIVLAMRSAVFKAQLYGPMSEKDARLIVVDDMQPLVFKALLHFVYTDALLVLDDLAAEEYRDLMRQSASARGRRSVRHGEVEAGLRARRWQNS</sequence>
<comment type="caution">
    <text evidence="4">The sequence shown here is derived from an EMBL/GenBank/DDBJ whole genome shotgun (WGS) entry which is preliminary data.</text>
</comment>
<dbReference type="PANTHER" id="PTHR26379:SF474">
    <property type="entry name" value="OS08G0228200 PROTEIN"/>
    <property type="match status" value="1"/>
</dbReference>
<dbReference type="SMART" id="SM00225">
    <property type="entry name" value="BTB"/>
    <property type="match status" value="1"/>
</dbReference>
<evidence type="ECO:0000313" key="4">
    <source>
        <dbReference type="EMBL" id="KAK1609013.1"/>
    </source>
</evidence>
<feature type="domain" description="MATH" evidence="3">
    <location>
        <begin position="17"/>
        <end position="143"/>
    </location>
</feature>
<dbReference type="Gene3D" id="2.60.210.10">
    <property type="entry name" value="Apoptosis, Tumor Necrosis Factor Receptor Associated Protein 2, Chain A"/>
    <property type="match status" value="1"/>
</dbReference>